<gene>
    <name evidence="2" type="ORF">OIH86_04310</name>
</gene>
<protein>
    <submittedName>
        <fullName evidence="2">DUF1189 domain-containing protein</fullName>
    </submittedName>
</protein>
<feature type="transmembrane region" description="Helical" evidence="1">
    <location>
        <begin position="156"/>
        <end position="189"/>
    </location>
</feature>
<evidence type="ECO:0000256" key="1">
    <source>
        <dbReference type="SAM" id="Phobius"/>
    </source>
</evidence>
<keyword evidence="1" id="KW-1133">Transmembrane helix</keyword>
<keyword evidence="1" id="KW-0472">Membrane</keyword>
<keyword evidence="3" id="KW-1185">Reference proteome</keyword>
<feature type="transmembrane region" description="Helical" evidence="1">
    <location>
        <begin position="225"/>
        <end position="246"/>
    </location>
</feature>
<sequence>MNIFKQLYVSIYSPKMISKFRFQGIGKTILFVFILSLLSTLPTALYFSSSLSEGLKSFDETLRNDLPSFTIENGLLSTDSEKPVEIKKDGFFIILDGSGAYGVEEMESKENAIGILSDKFVFAANGQAQTYEYSLLNMTISKEDIMEITSQFNQLLPIVLTIMILVMYLFGAFVKFIEITILALFGLAFKNSLQRKVNFKQLWVIAAYSTTLATIFFIIMDSLQVVVPSGFLLNWFVHLIVLYLVLKEIPPNKKKIETT</sequence>
<dbReference type="Proteomes" id="UP001526147">
    <property type="component" value="Unassembled WGS sequence"/>
</dbReference>
<feature type="transmembrane region" description="Helical" evidence="1">
    <location>
        <begin position="25"/>
        <end position="47"/>
    </location>
</feature>
<reference evidence="2 3" key="1">
    <citation type="submission" date="2022-10" db="EMBL/GenBank/DDBJ databases">
        <title>Draft genome assembly of moderately radiation resistant bacterium Metabacillus halosaccharovorans.</title>
        <authorList>
            <person name="Pal S."/>
            <person name="Gopinathan A."/>
        </authorList>
    </citation>
    <scope>NUCLEOTIDE SEQUENCE [LARGE SCALE GENOMIC DNA]</scope>
    <source>
        <strain evidence="2 3">VITHBRA001</strain>
    </source>
</reference>
<organism evidence="2 3">
    <name type="scientific">Metabacillus halosaccharovorans</name>
    <dbReference type="NCBI Taxonomy" id="930124"/>
    <lineage>
        <taxon>Bacteria</taxon>
        <taxon>Bacillati</taxon>
        <taxon>Bacillota</taxon>
        <taxon>Bacilli</taxon>
        <taxon>Bacillales</taxon>
        <taxon>Bacillaceae</taxon>
        <taxon>Metabacillus</taxon>
    </lineage>
</organism>
<dbReference type="EMBL" id="JAOYEY010000024">
    <property type="protein sequence ID" value="MCV9884865.1"/>
    <property type="molecule type" value="Genomic_DNA"/>
</dbReference>
<keyword evidence="1" id="KW-0812">Transmembrane</keyword>
<accession>A0ABT3DCU5</accession>
<dbReference type="InterPro" id="IPR009574">
    <property type="entry name" value="DUF1189"/>
</dbReference>
<feature type="transmembrane region" description="Helical" evidence="1">
    <location>
        <begin position="201"/>
        <end position="219"/>
    </location>
</feature>
<proteinExistence type="predicted"/>
<comment type="caution">
    <text evidence="2">The sequence shown here is derived from an EMBL/GenBank/DDBJ whole genome shotgun (WGS) entry which is preliminary data.</text>
</comment>
<evidence type="ECO:0000313" key="2">
    <source>
        <dbReference type="EMBL" id="MCV9884865.1"/>
    </source>
</evidence>
<evidence type="ECO:0000313" key="3">
    <source>
        <dbReference type="Proteomes" id="UP001526147"/>
    </source>
</evidence>
<name>A0ABT3DCU5_9BACI</name>
<dbReference type="RefSeq" id="WP_264141766.1">
    <property type="nucleotide sequence ID" value="NZ_JAOYEY010000024.1"/>
</dbReference>
<dbReference type="Pfam" id="PF06691">
    <property type="entry name" value="DUF1189"/>
    <property type="match status" value="1"/>
</dbReference>